<dbReference type="InterPro" id="IPR054595">
    <property type="entry name" value="DBL_C"/>
</dbReference>
<dbReference type="InterPro" id="IPR029211">
    <property type="entry name" value="PfEMP1_ATS"/>
</dbReference>
<dbReference type="OrthoDB" id="379071at2759"/>
<evidence type="ECO:0000259" key="3">
    <source>
        <dbReference type="Pfam" id="PF05424"/>
    </source>
</evidence>
<evidence type="ECO:0000259" key="2">
    <source>
        <dbReference type="Pfam" id="PF03011"/>
    </source>
</evidence>
<feature type="compositionally biased region" description="Basic and acidic residues" evidence="1">
    <location>
        <begin position="2665"/>
        <end position="2677"/>
    </location>
</feature>
<dbReference type="GO" id="GO:0016020">
    <property type="term" value="C:membrane"/>
    <property type="evidence" value="ECO:0007669"/>
    <property type="project" value="InterPro"/>
</dbReference>
<dbReference type="Pfam" id="PF21807">
    <property type="entry name" value="PfEMP1_CIDRalpha1_dom"/>
    <property type="match status" value="1"/>
</dbReference>
<dbReference type="Pfam" id="PF22672">
    <property type="entry name" value="DBL_C"/>
    <property type="match status" value="2"/>
</dbReference>
<evidence type="ECO:0000259" key="6">
    <source>
        <dbReference type="Pfam" id="PF21807"/>
    </source>
</evidence>
<gene>
    <name evidence="8" type="ORF">PFMALIP_06098</name>
</gene>
<feature type="region of interest" description="Disordered" evidence="1">
    <location>
        <begin position="2656"/>
        <end position="2677"/>
    </location>
</feature>
<feature type="domain" description="Duffy-antigen binding" evidence="3">
    <location>
        <begin position="106"/>
        <end position="286"/>
    </location>
</feature>
<evidence type="ECO:0008006" key="10">
    <source>
        <dbReference type="Google" id="ProtNLM"/>
    </source>
</evidence>
<feature type="domain" description="Duffy-antigen binding" evidence="3">
    <location>
        <begin position="2118"/>
        <end position="2258"/>
    </location>
</feature>
<feature type="domain" description="Duffy-antigen binding" evidence="3">
    <location>
        <begin position="826"/>
        <end position="1009"/>
    </location>
</feature>
<reference evidence="8 9" key="1">
    <citation type="submission" date="2013-02" db="EMBL/GenBank/DDBJ databases">
        <title>The Genome Annotation of Plasmodium falciparum MaliPS096_E11.</title>
        <authorList>
            <consortium name="The Broad Institute Genome Sequencing Platform"/>
            <consortium name="The Broad Institute Genome Sequencing Center for Infectious Disease"/>
            <person name="Neafsey D."/>
            <person name="Hoffman S."/>
            <person name="Volkman S."/>
            <person name="Rosenthal P."/>
            <person name="Walker B."/>
            <person name="Young S.K."/>
            <person name="Zeng Q."/>
            <person name="Gargeya S."/>
            <person name="Fitzgerald M."/>
            <person name="Haas B."/>
            <person name="Abouelleil A."/>
            <person name="Allen A.W."/>
            <person name="Alvarado L."/>
            <person name="Arachchi H.M."/>
            <person name="Berlin A.M."/>
            <person name="Chapman S.B."/>
            <person name="Gainer-Dewar J."/>
            <person name="Goldberg J."/>
            <person name="Griggs A."/>
            <person name="Gujja S."/>
            <person name="Hansen M."/>
            <person name="Howarth C."/>
            <person name="Imamovic A."/>
            <person name="Ireland A."/>
            <person name="Larimer J."/>
            <person name="McCowan C."/>
            <person name="Murphy C."/>
            <person name="Pearson M."/>
            <person name="Poon T.W."/>
            <person name="Priest M."/>
            <person name="Roberts A."/>
            <person name="Saif S."/>
            <person name="Shea T."/>
            <person name="Sisk P."/>
            <person name="Sykes S."/>
            <person name="Wortman J."/>
            <person name="Nusbaum C."/>
            <person name="Birren B."/>
        </authorList>
    </citation>
    <scope>NUCLEOTIDE SEQUENCE [LARGE SCALE GENOMIC DNA]</scope>
    <source>
        <strain evidence="8 9">MaliPS096_E11</strain>
    </source>
</reference>
<feature type="compositionally biased region" description="Polar residues" evidence="1">
    <location>
        <begin position="2528"/>
        <end position="2557"/>
    </location>
</feature>
<evidence type="ECO:0000313" key="8">
    <source>
        <dbReference type="EMBL" id="ETW45833.1"/>
    </source>
</evidence>
<feature type="compositionally biased region" description="Low complexity" evidence="1">
    <location>
        <begin position="1118"/>
        <end position="1130"/>
    </location>
</feature>
<dbReference type="InterPro" id="IPR044932">
    <property type="entry name" value="PfEMP1_ATS_sf"/>
</dbReference>
<dbReference type="SUPFAM" id="SSF140924">
    <property type="entry name" value="Duffy binding domain-like"/>
    <property type="match status" value="6"/>
</dbReference>
<dbReference type="Gene3D" id="1.20.58.1930">
    <property type="match status" value="1"/>
</dbReference>
<sequence>MAPSTTYSSAKDLLEDIGGIIKGQAHTEAEQHGSELKGDLKEAKFPHRNKFESPKEDACLFDHNKDTNVTNGKSDPCLSRLEDRFSDTEGAKCYSYGIKGNDSTIGFCAPYRRLHLCVQNLEQIDPAKITSTHNLLVDVLLTAKHEGESLVKHYKEYIKQNRNFNICTVLARSFADIGDIIRGKDLYLGHEQGNNRLEARLKTIFQNIQNKNNPPLYKLSLEKFREYWWALNRDQVWNAITCGATMNDIFSKNIRNGNTILFDYKCAHHVNKDVPTNLDYVPQFLRWFEEWAEDFCRIKKIKLGRVKKACRNNSESLYCSQNGFDCTRLIQNKDSCSRDSKCTTCSNKCISYDLWLRNRRDEFKMQKGKYENEIKTKTSNNGISNSNINTEYYKTFYENFEKNNYESVENFLKLLNKGTYCKKGVEKEDVIDFNGTGNTDAFYRSDYCQVCPDCVVYCEGGECKEKRKFDGKCMKEQIYTRPQNLLPTNINVLFSGENQEDITEKLGSFCSNPKSKIDRNYQTWQCYYKKRDHNNCEMKGSSYKDKDDPNIIISDECFHLWVKNLLIDTIKWETKLKKCIDYTNVTDCYNECNKNCECFDNWIDTKKKEWEEVRKVYKDQKEILGIYYKKLENLFDSYFFEVMGALENEEKHGKWNQLTAKLKQIIKPSKKNTDTENSEDKIKLILEHLKDNATTCIDNNSLAVENCPETKTNPCIKNPSASNNLVSVKHIAEMMQRSARKQLEEGGVGEIKLKGDASKGEYRNSGSAKDFKDVCSINENHSNRNNEYSKGPCAGKGTGTDTGTRFEIGTVWQPDDKNMREGHEDVLIPPRRRHMCTSNLEYLETKDTPLHGKGSGGVDIVNHSFLGDVLLSAKCEANNIKQMYKAKNNLNAQKEPEDPKHQATMCRAIRYSFADIGDIIRGRDIWDKEKGMEYAKGHLKTVFGNIRKSLTGKGVTKYESDTNHIKLREDWWEANRHQVWRAMKCAIEKDKNLKCNGIPIEDYIPQRLRWMTEFAEWYCNVKKKEHEVCKRRVIMINSVGNDYRGKPQKCDEYTKKIEEWKGQWTKLKREYSLLYAKAKVNAFKDDTDKSTFSVDKKDKPVYDFLLDLHLQNGGNVDPSSSTEPTPSTRSARTKRSINDTKTPYDNAGAYVNDTVDLSGYKDKINFCEGGRTLKDEQLDEAIVDEEDQPPSDVPPPAPATPEEGDEGEGEVEEVGPPEAPQEPGPKVDEVNVCSIVDGILKAVHGNRKVGDCNPKTEGTYPKWKCGDADLVTDDNVCMPPRRQKLCLFYVADRNEKEKIKTEDHLRDAFIKTAAAETFLAWHYYKSKNGNTQKLDEQLKEGQIPEEFLRSMYYTYGDYRDICLDSDISKKVRIVKDAKEKIDQIFPKKDDQTDHENRKNFWDENGPKIWEAMLCALEKIAGNKDALIKNIAYNYKTVKFSDNTTNLESFASRPQFLRWFIEWGDQFCREQKKELDILVKGCEKCDVSDIDGTCDKNGTGCKKCTKACGEYKKWISTWKEQYKKQKVKFQKEKRTYKDVPDVNNSKNAREYLNKNLEKICENGKCNYTCMKDPSSKNGRDMPDSLDENPKEVKDKCNCVPDECIGLSVKGSKIPDGHAFGGGGPPSYKCQGFKGGDSIPTNCVQKIAYDLWKKGKNETEYIEHLLKGDGMDLKENCKKLNINEGSEKSCDFNTRYRNVIDNLDGQCKDIVMKRLKTGEEWRCQYIKELKTNICIPPRREHMCIIEFKNIYSTDVMNNTKLLQIVQKIAKREGDIIIKKLLQEDPCKEYLKCDAMKYSFADLGDIIRGRDLLSNDKDQIRIQRRLQNAFGNIYNNLDKNYQNKYKGDNPHYYILRSDWWDTNRKAIWKAMTCNAPDEAYLFKKGIRLQKNIKYCGHDEDPPYDDYIPQILRWLTEWSEFYCKTLHKKMQEMKTTCDTCKIYNSGCKDENDGKECVKCKDYCKEYSELVKKWEEQYNKYYEIYKDLYNNRDKKKLLAINENYTKTFFEKMDKIRTYKENNICKVETADRYLHMTSQCETHAFIKKEENNKQYAFNKFPDEYEEQCTCEITNHPLDKCPDDTNKEVCTKFEVIKRCKKKNFNNDLDNWNSYYVEDFKGKRAGVLIPPRRRHLCLNNTIIKLRSMRHKEDFKKEFLNSVYTESKFLWDKYNKNSKDVMKAMKYNFADYADIIKGIDILDTTTSKDINKRLTELLNASKNGPANVGSWWRKNKTHVWHAMLCGYKLAGGEIEKKDCELPTDYSPDQFLRWFQEWIETFCTERQKLYNVVKTQCNNVTCDNVTGKIDSKCTEACKNYSNFILLKKDVYQSLKKQYNDNYKSTKADNKEPHEYFKEKCKDGKCACLYEKFNSDNNWEKPYNTFDDKKFKDKCDCKKVEPPPIQPPQADEPFDSTILQTTIPFGVALALGSIAFLFLKKKSKSSVGNLFQILQIPKSDYDIPTLKSKNRYIPYRSDRYKGKTYIYMEGDSDSGHYYEDTTDITSSSESEYEELDINDIYVPRSPKYKTLIEVVLEPSGNNTTASGKNTPSDTQNDIQNDGIPSSKITDNEWNKLKKEFISNMLQNEPKDVPNDYTSGNSSTNTNITTTSRHNVEQKPFITSIHDRDLYTGEEYNYDMSTNSGNNDLYNGKNNLYSGQNNVYSGIDPTSDNRGPYSDKNDPISDKHHPYSGIDLINDTLSGNKNIDIYDEVLKRKENELFGTEHHPKHTNTHNIDIEICAKS</sequence>
<protein>
    <recommendedName>
        <fullName evidence="10">Duffy-binding-like domain-containing protein</fullName>
    </recommendedName>
</protein>
<feature type="domain" description="Duffy-antigen binding" evidence="3">
    <location>
        <begin position="1731"/>
        <end position="1909"/>
    </location>
</feature>
<dbReference type="FunFam" id="1.20.58.830:FF:000005">
    <property type="entry name" value="Erythrocyte membrane protein 1, PfEMP1"/>
    <property type="match status" value="1"/>
</dbReference>
<dbReference type="PANTHER" id="PTHR42264">
    <property type="entry name" value="EPHRIN_REC_LIKE DOMAIN-CONTAINING PROTEIN"/>
    <property type="match status" value="1"/>
</dbReference>
<dbReference type="InterPro" id="IPR029210">
    <property type="entry name" value="PfEMP1_NTS"/>
</dbReference>
<dbReference type="Pfam" id="PF15447">
    <property type="entry name" value="NTS"/>
    <property type="match status" value="1"/>
</dbReference>
<accession>A0A024WG06</accession>
<dbReference type="GO" id="GO:0046789">
    <property type="term" value="F:host cell surface receptor binding"/>
    <property type="evidence" value="ECO:0007669"/>
    <property type="project" value="InterPro"/>
</dbReference>
<feature type="region of interest" description="Disordered" evidence="1">
    <location>
        <begin position="1184"/>
        <end position="1228"/>
    </location>
</feature>
<evidence type="ECO:0000259" key="7">
    <source>
        <dbReference type="Pfam" id="PF22672"/>
    </source>
</evidence>
<reference evidence="8 9" key="2">
    <citation type="submission" date="2013-02" db="EMBL/GenBank/DDBJ databases">
        <title>The Genome Sequence of Plasmodium falciparum MaliPS096_E11.</title>
        <authorList>
            <consortium name="The Broad Institute Genome Sequencing Platform"/>
            <consortium name="The Broad Institute Genome Sequencing Center for Infectious Disease"/>
            <person name="Neafsey D."/>
            <person name="Cheeseman I."/>
            <person name="Volkman S."/>
            <person name="Adams J."/>
            <person name="Walker B."/>
            <person name="Young S.K."/>
            <person name="Zeng Q."/>
            <person name="Gargeya S."/>
            <person name="Fitzgerald M."/>
            <person name="Haas B."/>
            <person name="Abouelleil A."/>
            <person name="Alvarado L."/>
            <person name="Arachchi H.M."/>
            <person name="Berlin A.M."/>
            <person name="Chapman S.B."/>
            <person name="Dewar J."/>
            <person name="Goldberg J."/>
            <person name="Griggs A."/>
            <person name="Gujja S."/>
            <person name="Hansen M."/>
            <person name="Howarth C."/>
            <person name="Imamovic A."/>
            <person name="Larimer J."/>
            <person name="McCowan C."/>
            <person name="Murphy C."/>
            <person name="Neiman D."/>
            <person name="Pearson M."/>
            <person name="Priest M."/>
            <person name="Roberts A."/>
            <person name="Saif S."/>
            <person name="Shea T."/>
            <person name="Sisk P."/>
            <person name="Sykes S."/>
            <person name="Wortman J."/>
            <person name="Nusbaum C."/>
            <person name="Birren B."/>
        </authorList>
    </citation>
    <scope>NUCLEOTIDE SEQUENCE [LARGE SCALE GENOMIC DNA]</scope>
    <source>
        <strain evidence="8 9">MaliPS096_E11</strain>
    </source>
</reference>
<name>A0A024WG06_PLAFA</name>
<feature type="domain" description="Plasmodium falciparum erythrocyte membrane protein-1 N-terminal segment" evidence="5">
    <location>
        <begin position="9"/>
        <end position="44"/>
    </location>
</feature>
<evidence type="ECO:0000259" key="5">
    <source>
        <dbReference type="Pfam" id="PF15447"/>
    </source>
</evidence>
<dbReference type="InterPro" id="IPR042202">
    <property type="entry name" value="Duffy-ag-bd_sf"/>
</dbReference>
<organism evidence="8 9">
    <name type="scientific">Plasmodium falciparum MaliPS096_E11</name>
    <dbReference type="NCBI Taxonomy" id="1036727"/>
    <lineage>
        <taxon>Eukaryota</taxon>
        <taxon>Sar</taxon>
        <taxon>Alveolata</taxon>
        <taxon>Apicomplexa</taxon>
        <taxon>Aconoidasida</taxon>
        <taxon>Haemosporida</taxon>
        <taxon>Plasmodiidae</taxon>
        <taxon>Plasmodium</taxon>
        <taxon>Plasmodium (Laverania)</taxon>
    </lineage>
</organism>
<dbReference type="InterPro" id="IPR049158">
    <property type="entry name" value="PfEMP1_CIDRalpha1_dom"/>
</dbReference>
<dbReference type="Pfam" id="PF03011">
    <property type="entry name" value="PFEMP"/>
    <property type="match status" value="1"/>
</dbReference>
<evidence type="ECO:0000259" key="4">
    <source>
        <dbReference type="Pfam" id="PF15445"/>
    </source>
</evidence>
<dbReference type="FunFam" id="1.20.58.1930:FF:000002">
    <property type="entry name" value="Erythrocyte membrane protein 1, PfEMP1"/>
    <property type="match status" value="1"/>
</dbReference>
<feature type="domain" description="Duffy-antigen binding" evidence="3">
    <location>
        <begin position="1276"/>
        <end position="1429"/>
    </location>
</feature>
<dbReference type="Gene3D" id="1.20.58.830">
    <property type="match status" value="5"/>
</dbReference>
<feature type="region of interest" description="Disordered" evidence="1">
    <location>
        <begin position="786"/>
        <end position="806"/>
    </location>
</feature>
<feature type="domain" description="Duffy-binding-like" evidence="7">
    <location>
        <begin position="290"/>
        <end position="445"/>
    </location>
</feature>
<dbReference type="PANTHER" id="PTHR42264:SF6">
    <property type="entry name" value="TRANSMEMBRANE PROTEIN"/>
    <property type="match status" value="1"/>
</dbReference>
<evidence type="ECO:0000313" key="9">
    <source>
        <dbReference type="Proteomes" id="UP000030699"/>
    </source>
</evidence>
<dbReference type="EMBL" id="KI925929">
    <property type="protein sequence ID" value="ETW45833.1"/>
    <property type="molecule type" value="Genomic_DNA"/>
</dbReference>
<dbReference type="Gene3D" id="1.10.1900.40">
    <property type="entry name" value="Acidic terminal segments, variant surface antigen of PfEMP1"/>
    <property type="match status" value="1"/>
</dbReference>
<feature type="region of interest" description="Disordered" evidence="1">
    <location>
        <begin position="2528"/>
        <end position="2558"/>
    </location>
</feature>
<dbReference type="FunFam" id="1.20.58.830:FF:000006">
    <property type="entry name" value="Erythrocyte membrane protein 1, PfEMP1"/>
    <property type="match status" value="1"/>
</dbReference>
<proteinExistence type="predicted"/>
<feature type="domain" description="Duffy-binding-like" evidence="2">
    <location>
        <begin position="558"/>
        <end position="701"/>
    </location>
</feature>
<dbReference type="Proteomes" id="UP000030699">
    <property type="component" value="Unassembled WGS sequence"/>
</dbReference>
<feature type="region of interest" description="Disordered" evidence="1">
    <location>
        <begin position="2576"/>
        <end position="2597"/>
    </location>
</feature>
<dbReference type="Gene3D" id="1.20.1310.20">
    <property type="entry name" value="Duffy-antigen binding domain"/>
    <property type="match status" value="5"/>
</dbReference>
<dbReference type="InterPro" id="IPR008602">
    <property type="entry name" value="Duffy-antigen-binding"/>
</dbReference>
<evidence type="ECO:0000256" key="1">
    <source>
        <dbReference type="SAM" id="MobiDB-lite"/>
    </source>
</evidence>
<feature type="region of interest" description="Disordered" evidence="1">
    <location>
        <begin position="1113"/>
        <end position="1151"/>
    </location>
</feature>
<feature type="domain" description="Duffy-binding-like" evidence="7">
    <location>
        <begin position="1461"/>
        <end position="1554"/>
    </location>
</feature>
<dbReference type="Pfam" id="PF05424">
    <property type="entry name" value="Duffy_binding"/>
    <property type="match status" value="5"/>
</dbReference>
<feature type="compositionally biased region" description="Low complexity" evidence="1">
    <location>
        <begin position="2586"/>
        <end position="2597"/>
    </location>
</feature>
<feature type="domain" description="Plasmodium falciparum erythrocyte membrane protein 1 acidic terminal segment" evidence="4">
    <location>
        <begin position="2411"/>
        <end position="2725"/>
    </location>
</feature>
<dbReference type="Pfam" id="PF15445">
    <property type="entry name" value="ATS"/>
    <property type="match status" value="1"/>
</dbReference>
<feature type="compositionally biased region" description="Acidic residues" evidence="1">
    <location>
        <begin position="1202"/>
        <end position="1215"/>
    </location>
</feature>
<dbReference type="InterPro" id="IPR004258">
    <property type="entry name" value="DBL"/>
</dbReference>
<feature type="domain" description="PfEMP1 CIDRalpha1" evidence="6">
    <location>
        <begin position="488"/>
        <end position="542"/>
    </location>
</feature>